<dbReference type="Gene3D" id="3.90.1200.10">
    <property type="match status" value="1"/>
</dbReference>
<keyword evidence="2 6" id="KW-0808">Transferase</keyword>
<keyword evidence="3" id="KW-0547">Nucleotide-binding</keyword>
<organism evidence="7 8">
    <name type="scientific">Leptothoe spongobia TAU-MAC 1115</name>
    <dbReference type="NCBI Taxonomy" id="1967444"/>
    <lineage>
        <taxon>Bacteria</taxon>
        <taxon>Bacillati</taxon>
        <taxon>Cyanobacteriota</taxon>
        <taxon>Cyanophyceae</taxon>
        <taxon>Nodosilineales</taxon>
        <taxon>Cymatolegaceae</taxon>
        <taxon>Leptothoe</taxon>
        <taxon>Leptothoe spongobia</taxon>
    </lineage>
</organism>
<keyword evidence="8" id="KW-1185">Reference proteome</keyword>
<dbReference type="FunFam" id="3.30.200.20:FF:000264">
    <property type="entry name" value="Protein-ribulosamine 3-kinase, chloroplastic"/>
    <property type="match status" value="1"/>
</dbReference>
<dbReference type="PIRSF" id="PIRSF006221">
    <property type="entry name" value="Ketosamine-3-kinase"/>
    <property type="match status" value="1"/>
</dbReference>
<evidence type="ECO:0000256" key="5">
    <source>
        <dbReference type="ARBA" id="ARBA00022840"/>
    </source>
</evidence>
<dbReference type="EMBL" id="JADOES010000008">
    <property type="protein sequence ID" value="MBT9314948.1"/>
    <property type="molecule type" value="Genomic_DNA"/>
</dbReference>
<keyword evidence="5" id="KW-0067">ATP-binding</keyword>
<name>A0A947DDD4_9CYAN</name>
<comment type="similarity">
    <text evidence="1 6">Belongs to the fructosamine kinase family.</text>
</comment>
<dbReference type="InterPro" id="IPR011009">
    <property type="entry name" value="Kinase-like_dom_sf"/>
</dbReference>
<proteinExistence type="inferred from homology"/>
<keyword evidence="4 6" id="KW-0418">Kinase</keyword>
<dbReference type="GO" id="GO:0005524">
    <property type="term" value="F:ATP binding"/>
    <property type="evidence" value="ECO:0007669"/>
    <property type="project" value="UniProtKB-KW"/>
</dbReference>
<reference evidence="7" key="2">
    <citation type="journal article" date="2021" name="Mar. Drugs">
        <title>Genome Reduction and Secondary Metabolism of the Marine Sponge-Associated Cyanobacterium Leptothoe.</title>
        <authorList>
            <person name="Konstantinou D."/>
            <person name="Popin R.V."/>
            <person name="Fewer D.P."/>
            <person name="Sivonen K."/>
            <person name="Gkelis S."/>
        </authorList>
    </citation>
    <scope>NUCLEOTIDE SEQUENCE</scope>
    <source>
        <strain evidence="7">TAU-MAC 1115</strain>
    </source>
</reference>
<dbReference type="RefSeq" id="WP_215608020.1">
    <property type="nucleotide sequence ID" value="NZ_JADOES010000008.1"/>
</dbReference>
<evidence type="ECO:0000256" key="4">
    <source>
        <dbReference type="ARBA" id="ARBA00022777"/>
    </source>
</evidence>
<evidence type="ECO:0000313" key="7">
    <source>
        <dbReference type="EMBL" id="MBT9314948.1"/>
    </source>
</evidence>
<dbReference type="PANTHER" id="PTHR12149">
    <property type="entry name" value="FRUCTOSAMINE 3 KINASE-RELATED PROTEIN"/>
    <property type="match status" value="1"/>
</dbReference>
<dbReference type="Gene3D" id="3.30.200.20">
    <property type="entry name" value="Phosphorylase Kinase, domain 1"/>
    <property type="match status" value="1"/>
</dbReference>
<gene>
    <name evidence="7" type="ORF">IXB50_05885</name>
</gene>
<dbReference type="GO" id="GO:0016301">
    <property type="term" value="F:kinase activity"/>
    <property type="evidence" value="ECO:0007669"/>
    <property type="project" value="UniProtKB-UniRule"/>
</dbReference>
<comment type="caution">
    <text evidence="7">The sequence shown here is derived from an EMBL/GenBank/DDBJ whole genome shotgun (WGS) entry which is preliminary data.</text>
</comment>
<dbReference type="InterPro" id="IPR016477">
    <property type="entry name" value="Fructo-/Ketosamine-3-kinase"/>
</dbReference>
<evidence type="ECO:0000256" key="6">
    <source>
        <dbReference type="PIRNR" id="PIRNR006221"/>
    </source>
</evidence>
<accession>A0A947DDD4</accession>
<dbReference type="PANTHER" id="PTHR12149:SF8">
    <property type="entry name" value="PROTEIN-RIBULOSAMINE 3-KINASE"/>
    <property type="match status" value="1"/>
</dbReference>
<evidence type="ECO:0000256" key="3">
    <source>
        <dbReference type="ARBA" id="ARBA00022741"/>
    </source>
</evidence>
<sequence>MADIWSDVTAQISQVTGQAFRGKQTRSVGGGCINQAYGLSDGQMTFFVKLNQASKLAMFEAELAGLQEIHSSQTIRVPLPVCTGLSGANSYIVMEWLDFGGRGHAWAAMGRDLAAMHRTSSDLGFGWHRANTIGETHQPNDWQESWYAFWRDQRLGYQFRLAKRRGGSFPQQQALMDALPELLSEHDPMPSLVHGDLWSGNASITTVGEPVIFDPATYYGDREVDLAMTELFGSFPTDFYSAYEAAYPLSEGYATRKILYNLYHILNHFNLFGGGYESQANRMIQQLLVKVR</sequence>
<dbReference type="AlphaFoldDB" id="A0A947DDD4"/>
<evidence type="ECO:0000256" key="2">
    <source>
        <dbReference type="ARBA" id="ARBA00022679"/>
    </source>
</evidence>
<dbReference type="SUPFAM" id="SSF56112">
    <property type="entry name" value="Protein kinase-like (PK-like)"/>
    <property type="match status" value="1"/>
</dbReference>
<dbReference type="GO" id="GO:0005737">
    <property type="term" value="C:cytoplasm"/>
    <property type="evidence" value="ECO:0007669"/>
    <property type="project" value="UniProtKB-ARBA"/>
</dbReference>
<reference evidence="7" key="1">
    <citation type="submission" date="2020-11" db="EMBL/GenBank/DDBJ databases">
        <authorList>
            <person name="Konstantinou D."/>
            <person name="Gkelis S."/>
            <person name="Popin R."/>
            <person name="Fewer D."/>
            <person name="Sivonen K."/>
        </authorList>
    </citation>
    <scope>NUCLEOTIDE SEQUENCE</scope>
    <source>
        <strain evidence="7">TAU-MAC 1115</strain>
    </source>
</reference>
<dbReference type="Pfam" id="PF03881">
    <property type="entry name" value="Fructosamin_kin"/>
    <property type="match status" value="1"/>
</dbReference>
<protein>
    <submittedName>
        <fullName evidence="7">Fructosamine kinase family protein</fullName>
    </submittedName>
</protein>
<evidence type="ECO:0000313" key="8">
    <source>
        <dbReference type="Proteomes" id="UP000717364"/>
    </source>
</evidence>
<dbReference type="Proteomes" id="UP000717364">
    <property type="component" value="Unassembled WGS sequence"/>
</dbReference>
<evidence type="ECO:0000256" key="1">
    <source>
        <dbReference type="ARBA" id="ARBA00009460"/>
    </source>
</evidence>